<gene>
    <name evidence="1" type="ordered locus">MEALZ_p0062</name>
</gene>
<protein>
    <recommendedName>
        <fullName evidence="3">Methyl-accepting chemotaxis protein</fullName>
    </recommendedName>
</protein>
<organism evidence="1 2">
    <name type="scientific">Methylotuvimicrobium alcaliphilum (strain DSM 19304 / NCIMB 14124 / VKM B-2133 / 20Z)</name>
    <name type="common">Methylomicrobium alcaliphilum</name>
    <dbReference type="NCBI Taxonomy" id="1091494"/>
    <lineage>
        <taxon>Bacteria</taxon>
        <taxon>Pseudomonadati</taxon>
        <taxon>Pseudomonadota</taxon>
        <taxon>Gammaproteobacteria</taxon>
        <taxon>Methylococcales</taxon>
        <taxon>Methylococcaceae</taxon>
        <taxon>Methylotuvimicrobium</taxon>
    </lineage>
</organism>
<dbReference type="InterPro" id="IPR025503">
    <property type="entry name" value="DUF4391"/>
</dbReference>
<dbReference type="AlphaFoldDB" id="G4T4L1"/>
<accession>G4T4L1</accession>
<reference evidence="1 2" key="1">
    <citation type="journal article" date="2012" name="J. Bacteriol.">
        <title>Genome sequence of the haloalkaliphilic methanotrophic bacterium Methylomicrobium alcaliphilum 20Z.</title>
        <authorList>
            <person name="Vuilleumier S."/>
            <person name="Khmelenina V.N."/>
            <person name="Bringel F."/>
            <person name="Reshetnikov A.S."/>
            <person name="Lajus A."/>
            <person name="Mangenot S."/>
            <person name="Rouy Z."/>
            <person name="Op den Camp H.J."/>
            <person name="Jetten M.S."/>
            <person name="Dispirito A.A."/>
            <person name="Dunfield P."/>
            <person name="Klotz M.G."/>
            <person name="Semrau J.D."/>
            <person name="Stein L.Y."/>
            <person name="Barbe V."/>
            <person name="Medigue C."/>
            <person name="Trotsenko Y.A."/>
            <person name="Kalyuzhnaya M.G."/>
        </authorList>
    </citation>
    <scope>NUCLEOTIDE SEQUENCE [LARGE SCALE GENOMIC DNA]</scope>
    <source>
        <strain evidence="2">DSM 19304 / NCIMB 14124 / VKM B-2133 / 20Z</strain>
    </source>
</reference>
<sequence length="233" mass="26876">MLFDYPKSAAFGRVLPKNKIYEHANPSAAVKELFVRQVERIVWQYKLAPDTINLKETSFVPEIQIFSVTLKDGELKHDVLRCIDQAIPFPIFFELSFDGNIKAIAAFKRPSEADGSKWVISDYFETAWFLSDEPRRPLPMAFDLEALYAHFLGPLMPYPALIGEGLRARVERMDQIRFKQRELEKCEARLRKEKQFNRKVAINAELRNLKQELETMTRPLPVSGSAVTSKGRL</sequence>
<proteinExistence type="predicted"/>
<dbReference type="Pfam" id="PF14335">
    <property type="entry name" value="DUF4391"/>
    <property type="match status" value="1"/>
</dbReference>
<geneLocation type="plasmid" evidence="1 2">
    <name>MEALZ_p</name>
</geneLocation>
<dbReference type="HOGENOM" id="CLU_084466_0_0_6"/>
<dbReference type="Proteomes" id="UP000008315">
    <property type="component" value="Plasmid MEALZ_p"/>
</dbReference>
<evidence type="ECO:0000313" key="2">
    <source>
        <dbReference type="Proteomes" id="UP000008315"/>
    </source>
</evidence>
<evidence type="ECO:0008006" key="3">
    <source>
        <dbReference type="Google" id="ProtNLM"/>
    </source>
</evidence>
<evidence type="ECO:0000313" key="1">
    <source>
        <dbReference type="EMBL" id="CCE25767.1"/>
    </source>
</evidence>
<keyword evidence="1" id="KW-0614">Plasmid</keyword>
<dbReference type="RefSeq" id="WP_014133123.1">
    <property type="nucleotide sequence ID" value="NC_016108.1"/>
</dbReference>
<keyword evidence="2" id="KW-1185">Reference proteome</keyword>
<name>G4T4L1_META2</name>
<dbReference type="EMBL" id="FO082061">
    <property type="protein sequence ID" value="CCE25767.1"/>
    <property type="molecule type" value="Genomic_DNA"/>
</dbReference>
<dbReference type="KEGG" id="mah:MEALZ_p0062"/>